<keyword evidence="9 18" id="KW-0630">Potassium</keyword>
<comment type="similarity">
    <text evidence="4 19">In the C-terminal section; belongs to the NnrD/CARKD family.</text>
</comment>
<keyword evidence="7 17" id="KW-0067">ATP-binding</keyword>
<evidence type="ECO:0000256" key="5">
    <source>
        <dbReference type="ARBA" id="ARBA00022723"/>
    </source>
</evidence>
<evidence type="ECO:0000256" key="6">
    <source>
        <dbReference type="ARBA" id="ARBA00022741"/>
    </source>
</evidence>
<dbReference type="SUPFAM" id="SSF64153">
    <property type="entry name" value="YjeF N-terminal domain-like"/>
    <property type="match status" value="1"/>
</dbReference>
<feature type="binding site" evidence="17">
    <location>
        <position position="447"/>
    </location>
    <ligand>
        <name>AMP</name>
        <dbReference type="ChEBI" id="CHEBI:456215"/>
    </ligand>
</feature>
<dbReference type="HAMAP" id="MF_01966">
    <property type="entry name" value="NADHX_epimerase"/>
    <property type="match status" value="1"/>
</dbReference>
<comment type="similarity">
    <text evidence="3 19">In the N-terminal section; belongs to the NnrE/AIBP family.</text>
</comment>
<comment type="function">
    <text evidence="18">Catalyzes the epimerization of the S- and R-forms of NAD(P)HX, a damaged form of NAD(P)H that is a result of enzymatic or heat-dependent hydration. This is a prerequisite for the S-specific NAD(P)H-hydrate dehydratase to allow the repair of both epimers of NAD(P)HX.</text>
</comment>
<comment type="function">
    <text evidence="17">Catalyzes the dehydration of the S-form of NAD(P)HX at the expense of ADP, which is converted to AMP. Together with NAD(P)HX epimerase, which catalyzes the epimerization of the S- and R-forms, the enzyme allows the repair of both epimers of NAD(P)HX, a damaged form of NAD(P)H that is a result of enzymatic or heat-dependent hydration.</text>
</comment>
<keyword evidence="5 18" id="KW-0479">Metal-binding</keyword>
<dbReference type="EC" id="4.2.1.136" evidence="19"/>
<dbReference type="InterPro" id="IPR036652">
    <property type="entry name" value="YjeF_N_dom_sf"/>
</dbReference>
<dbReference type="Proteomes" id="UP000288212">
    <property type="component" value="Unassembled WGS sequence"/>
</dbReference>
<feature type="binding site" evidence="18">
    <location>
        <begin position="133"/>
        <end position="139"/>
    </location>
    <ligand>
        <name>(6S)-NADPHX</name>
        <dbReference type="ChEBI" id="CHEBI:64076"/>
    </ligand>
</feature>
<evidence type="ECO:0000259" key="21">
    <source>
        <dbReference type="PROSITE" id="PS51385"/>
    </source>
</evidence>
<keyword evidence="10 17" id="KW-0520">NAD</keyword>
<evidence type="ECO:0000256" key="3">
    <source>
        <dbReference type="ARBA" id="ARBA00006001"/>
    </source>
</evidence>
<comment type="catalytic activity">
    <reaction evidence="16 17 19">
        <text>(6S)-NADPHX + ADP = AMP + phosphate + NADPH + H(+)</text>
        <dbReference type="Rhea" id="RHEA:32235"/>
        <dbReference type="ChEBI" id="CHEBI:15378"/>
        <dbReference type="ChEBI" id="CHEBI:43474"/>
        <dbReference type="ChEBI" id="CHEBI:57783"/>
        <dbReference type="ChEBI" id="CHEBI:64076"/>
        <dbReference type="ChEBI" id="CHEBI:456215"/>
        <dbReference type="ChEBI" id="CHEBI:456216"/>
        <dbReference type="EC" id="4.2.1.136"/>
    </reaction>
</comment>
<accession>A0A432VVH6</accession>
<feature type="binding site" evidence="18">
    <location>
        <begin position="67"/>
        <end position="71"/>
    </location>
    <ligand>
        <name>(6S)-NADPHX</name>
        <dbReference type="ChEBI" id="CHEBI:64076"/>
    </ligand>
</feature>
<dbReference type="PROSITE" id="PS51385">
    <property type="entry name" value="YJEF_N"/>
    <property type="match status" value="1"/>
</dbReference>
<dbReference type="Gene3D" id="3.40.1190.20">
    <property type="match status" value="1"/>
</dbReference>
<comment type="caution">
    <text evidence="18">Lacks conserved residue(s) required for the propagation of feature annotation.</text>
</comment>
<dbReference type="EC" id="5.1.99.6" evidence="19"/>
<dbReference type="GO" id="GO:0046496">
    <property type="term" value="P:nicotinamide nucleotide metabolic process"/>
    <property type="evidence" value="ECO:0007669"/>
    <property type="project" value="UniProtKB-UniRule"/>
</dbReference>
<evidence type="ECO:0000256" key="8">
    <source>
        <dbReference type="ARBA" id="ARBA00022857"/>
    </source>
</evidence>
<name>A0A432VVH6_9GAMM</name>
<keyword evidence="12 17" id="KW-0456">Lyase</keyword>
<feature type="binding site" evidence="18">
    <location>
        <position position="162"/>
    </location>
    <ligand>
        <name>(6S)-NADPHX</name>
        <dbReference type="ChEBI" id="CHEBI:64076"/>
    </ligand>
</feature>
<dbReference type="GO" id="GO:0046872">
    <property type="term" value="F:metal ion binding"/>
    <property type="evidence" value="ECO:0007669"/>
    <property type="project" value="UniProtKB-UniRule"/>
</dbReference>
<protein>
    <recommendedName>
        <fullName evidence="19">Bifunctional NAD(P)H-hydrate repair enzyme</fullName>
    </recommendedName>
    <alternativeName>
        <fullName evidence="19">Nicotinamide nucleotide repair protein</fullName>
    </alternativeName>
    <domain>
        <recommendedName>
            <fullName evidence="19">ADP-dependent (S)-NAD(P)H-hydrate dehydratase</fullName>
            <ecNumber evidence="19">4.2.1.136</ecNumber>
        </recommendedName>
        <alternativeName>
            <fullName evidence="19">ADP-dependent NAD(P)HX dehydratase</fullName>
        </alternativeName>
    </domain>
    <domain>
        <recommendedName>
            <fullName evidence="19">NAD(P)H-hydrate epimerase</fullName>
            <ecNumber evidence="19">5.1.99.6</ecNumber>
        </recommendedName>
    </domain>
</protein>
<comment type="cofactor">
    <cofactor evidence="18 19">
        <name>K(+)</name>
        <dbReference type="ChEBI" id="CHEBI:29103"/>
    </cofactor>
    <text evidence="18 19">Binds 1 potassium ion per subunit.</text>
</comment>
<feature type="binding site" evidence="17">
    <location>
        <position position="264"/>
    </location>
    <ligand>
        <name>(6S)-NADPHX</name>
        <dbReference type="ChEBI" id="CHEBI:64076"/>
    </ligand>
</feature>
<keyword evidence="23" id="KW-1185">Reference proteome</keyword>
<feature type="binding site" evidence="17">
    <location>
        <position position="380"/>
    </location>
    <ligand>
        <name>(6S)-NADPHX</name>
        <dbReference type="ChEBI" id="CHEBI:64076"/>
    </ligand>
</feature>
<dbReference type="OrthoDB" id="9806925at2"/>
<organism evidence="22 23">
    <name type="scientific">Aliidiomarina haloalkalitolerans</name>
    <dbReference type="NCBI Taxonomy" id="859059"/>
    <lineage>
        <taxon>Bacteria</taxon>
        <taxon>Pseudomonadati</taxon>
        <taxon>Pseudomonadota</taxon>
        <taxon>Gammaproteobacteria</taxon>
        <taxon>Alteromonadales</taxon>
        <taxon>Idiomarinaceae</taxon>
        <taxon>Aliidiomarina</taxon>
    </lineage>
</organism>
<dbReference type="GO" id="GO:0005524">
    <property type="term" value="F:ATP binding"/>
    <property type="evidence" value="ECO:0007669"/>
    <property type="project" value="UniProtKB-UniRule"/>
</dbReference>
<dbReference type="CDD" id="cd01171">
    <property type="entry name" value="YXKO-related"/>
    <property type="match status" value="1"/>
</dbReference>
<evidence type="ECO:0000256" key="7">
    <source>
        <dbReference type="ARBA" id="ARBA00022840"/>
    </source>
</evidence>
<comment type="catalytic activity">
    <reaction evidence="2 18 19">
        <text>(6R)-NADPHX = (6S)-NADPHX</text>
        <dbReference type="Rhea" id="RHEA:32227"/>
        <dbReference type="ChEBI" id="CHEBI:64076"/>
        <dbReference type="ChEBI" id="CHEBI:64077"/>
        <dbReference type="EC" id="5.1.99.6"/>
    </reaction>
</comment>
<evidence type="ECO:0000313" key="22">
    <source>
        <dbReference type="EMBL" id="RUO20558.1"/>
    </source>
</evidence>
<dbReference type="AlphaFoldDB" id="A0A432VVH6"/>
<comment type="catalytic activity">
    <reaction evidence="15 17 19">
        <text>(6S)-NADHX + ADP = AMP + phosphate + NADH + H(+)</text>
        <dbReference type="Rhea" id="RHEA:32223"/>
        <dbReference type="ChEBI" id="CHEBI:15378"/>
        <dbReference type="ChEBI" id="CHEBI:43474"/>
        <dbReference type="ChEBI" id="CHEBI:57945"/>
        <dbReference type="ChEBI" id="CHEBI:64074"/>
        <dbReference type="ChEBI" id="CHEBI:456215"/>
        <dbReference type="ChEBI" id="CHEBI:456216"/>
        <dbReference type="EC" id="4.2.1.136"/>
    </reaction>
</comment>
<evidence type="ECO:0000256" key="10">
    <source>
        <dbReference type="ARBA" id="ARBA00023027"/>
    </source>
</evidence>
<evidence type="ECO:0000256" key="17">
    <source>
        <dbReference type="HAMAP-Rule" id="MF_01965"/>
    </source>
</evidence>
<evidence type="ECO:0000256" key="19">
    <source>
        <dbReference type="PIRNR" id="PIRNR017184"/>
    </source>
</evidence>
<comment type="subunit">
    <text evidence="17">Homotetramer.</text>
</comment>
<evidence type="ECO:0000256" key="9">
    <source>
        <dbReference type="ARBA" id="ARBA00022958"/>
    </source>
</evidence>
<feature type="binding site" evidence="18">
    <location>
        <position position="68"/>
    </location>
    <ligand>
        <name>K(+)</name>
        <dbReference type="ChEBI" id="CHEBI:29103"/>
    </ligand>
</feature>
<feature type="binding site" evidence="17">
    <location>
        <position position="448"/>
    </location>
    <ligand>
        <name>(6S)-NADPHX</name>
        <dbReference type="ChEBI" id="CHEBI:64076"/>
    </ligand>
</feature>
<keyword evidence="6 17" id="KW-0547">Nucleotide-binding</keyword>
<evidence type="ECO:0000259" key="20">
    <source>
        <dbReference type="PROSITE" id="PS51383"/>
    </source>
</evidence>
<comment type="catalytic activity">
    <reaction evidence="1 18 19">
        <text>(6R)-NADHX = (6S)-NADHX</text>
        <dbReference type="Rhea" id="RHEA:32215"/>
        <dbReference type="ChEBI" id="CHEBI:64074"/>
        <dbReference type="ChEBI" id="CHEBI:64075"/>
        <dbReference type="EC" id="5.1.99.6"/>
    </reaction>
</comment>
<dbReference type="InterPro" id="IPR017953">
    <property type="entry name" value="Carbohydrate_kinase_pred_CS"/>
</dbReference>
<evidence type="ECO:0000256" key="15">
    <source>
        <dbReference type="ARBA" id="ARBA00048238"/>
    </source>
</evidence>
<dbReference type="PANTHER" id="PTHR12592:SF0">
    <property type="entry name" value="ATP-DEPENDENT (S)-NAD(P)H-HYDRATE DEHYDRATASE"/>
    <property type="match status" value="1"/>
</dbReference>
<dbReference type="GO" id="GO:0052855">
    <property type="term" value="F:ADP-dependent NAD(P)H-hydrate dehydratase activity"/>
    <property type="evidence" value="ECO:0007669"/>
    <property type="project" value="UniProtKB-UniRule"/>
</dbReference>
<dbReference type="Pfam" id="PF03853">
    <property type="entry name" value="YjeF_N"/>
    <property type="match status" value="1"/>
</dbReference>
<dbReference type="NCBIfam" id="TIGR00196">
    <property type="entry name" value="yjeF_cterm"/>
    <property type="match status" value="1"/>
</dbReference>
<feature type="binding site" evidence="17">
    <location>
        <position position="325"/>
    </location>
    <ligand>
        <name>(6S)-NADPHX</name>
        <dbReference type="ChEBI" id="CHEBI:64076"/>
    </ligand>
</feature>
<evidence type="ECO:0000256" key="11">
    <source>
        <dbReference type="ARBA" id="ARBA00023235"/>
    </source>
</evidence>
<dbReference type="SUPFAM" id="SSF53613">
    <property type="entry name" value="Ribokinase-like"/>
    <property type="match status" value="1"/>
</dbReference>
<dbReference type="RefSeq" id="WP_126791583.1">
    <property type="nucleotide sequence ID" value="NZ_PIPI01000002.1"/>
</dbReference>
<dbReference type="NCBIfam" id="TIGR00197">
    <property type="entry name" value="yjeF_nterm"/>
    <property type="match status" value="1"/>
</dbReference>
<dbReference type="InterPro" id="IPR029056">
    <property type="entry name" value="Ribokinase-like"/>
</dbReference>
<reference evidence="22 23" key="1">
    <citation type="journal article" date="2011" name="Front. Microbiol.">
        <title>Genomic signatures of strain selection and enhancement in Bacillus atrophaeus var. globigii, a historical biowarfare simulant.</title>
        <authorList>
            <person name="Gibbons H.S."/>
            <person name="Broomall S.M."/>
            <person name="McNew L.A."/>
            <person name="Daligault H."/>
            <person name="Chapman C."/>
            <person name="Bruce D."/>
            <person name="Karavis M."/>
            <person name="Krepps M."/>
            <person name="McGregor P.A."/>
            <person name="Hong C."/>
            <person name="Park K.H."/>
            <person name="Akmal A."/>
            <person name="Feldman A."/>
            <person name="Lin J.S."/>
            <person name="Chang W.E."/>
            <person name="Higgs B.W."/>
            <person name="Demirev P."/>
            <person name="Lindquist J."/>
            <person name="Liem A."/>
            <person name="Fochler E."/>
            <person name="Read T.D."/>
            <person name="Tapia R."/>
            <person name="Johnson S."/>
            <person name="Bishop-Lilly K.A."/>
            <person name="Detter C."/>
            <person name="Han C."/>
            <person name="Sozhamannan S."/>
            <person name="Rosenzweig C.N."/>
            <person name="Skowronski E.W."/>
        </authorList>
    </citation>
    <scope>NUCLEOTIDE SEQUENCE [LARGE SCALE GENOMIC DNA]</scope>
    <source>
        <strain evidence="22 23">AK5</strain>
    </source>
</reference>
<keyword evidence="11 18" id="KW-0413">Isomerase</keyword>
<dbReference type="InterPro" id="IPR000631">
    <property type="entry name" value="CARKD"/>
</dbReference>
<sequence length="522" mass="55172">MTTWLHASIPQQVYRPEQVREFEAEAAERAGIDLWELMQRAGAAAWEALQAELGQQAAITVLCGRGNNGGDGYVLASLAKQAGYSVRVCASGFPHSNDARRALQLWLDVDGEVEALPDWQDGETDWLVDALLGTGVQNDVHGELLDCIASVNESALPVLAIDMPSGLHADTGEVLGVAIHASLTVTFVGMKRGLLTGQAADYVGHLYFSDLGIQREFRLLTEPAAWLLQSEQLQHDLKPRPQVSHKGDFGHVLVIGGSRGYAGAAQMAGLSALRVGAGKVSVICEPGQELLIGQQPELMVIGAHANDEVSERLLDQATVIAIGPGLGQGDWARGWWQRFCQRSVERDIVAVVDADALNLMAIYNGDSSMQPAEGMIYTPHPGEAARLLAASTADIQRNRWLAVETLAEQLQGTVVLKGAGSLVAGPDSDVVAVCTHGNAAMATAGMGDVLTGVIAGLAAQRQQANLPRSLTHLTGLGVLLHACAGDAAARQTLATNRQPLARGLLATDLIAFLPMLASGIND</sequence>
<evidence type="ECO:0000256" key="16">
    <source>
        <dbReference type="ARBA" id="ARBA00049209"/>
    </source>
</evidence>
<dbReference type="Pfam" id="PF01256">
    <property type="entry name" value="Carb_kinase"/>
    <property type="match status" value="1"/>
</dbReference>
<feature type="binding site" evidence="18">
    <location>
        <position position="165"/>
    </location>
    <ligand>
        <name>K(+)</name>
        <dbReference type="ChEBI" id="CHEBI:29103"/>
    </ligand>
</feature>
<evidence type="ECO:0000256" key="13">
    <source>
        <dbReference type="ARBA" id="ARBA00023268"/>
    </source>
</evidence>
<evidence type="ECO:0000256" key="12">
    <source>
        <dbReference type="ARBA" id="ARBA00023239"/>
    </source>
</evidence>
<feature type="binding site" evidence="18">
    <location>
        <position position="129"/>
    </location>
    <ligand>
        <name>K(+)</name>
        <dbReference type="ChEBI" id="CHEBI:29103"/>
    </ligand>
</feature>
<dbReference type="HAMAP" id="MF_01965">
    <property type="entry name" value="NADHX_dehydratase"/>
    <property type="match status" value="1"/>
</dbReference>
<evidence type="ECO:0000256" key="1">
    <source>
        <dbReference type="ARBA" id="ARBA00000013"/>
    </source>
</evidence>
<dbReference type="PANTHER" id="PTHR12592">
    <property type="entry name" value="ATP-DEPENDENT (S)-NAD(P)H-HYDRATE DEHYDRATASE FAMILY MEMBER"/>
    <property type="match status" value="1"/>
</dbReference>
<gene>
    <name evidence="17" type="primary">nnrD</name>
    <name evidence="18" type="synonym">nnrE</name>
    <name evidence="22" type="ORF">CWE06_04390</name>
</gene>
<dbReference type="PIRSF" id="PIRSF017184">
    <property type="entry name" value="Nnr"/>
    <property type="match status" value="1"/>
</dbReference>
<evidence type="ECO:0000256" key="14">
    <source>
        <dbReference type="ARBA" id="ARBA00025153"/>
    </source>
</evidence>
<comment type="cofactor">
    <cofactor evidence="17">
        <name>Mg(2+)</name>
        <dbReference type="ChEBI" id="CHEBI:18420"/>
    </cofactor>
</comment>
<keyword evidence="13" id="KW-0511">Multifunctional enzyme</keyword>
<dbReference type="GO" id="GO:0110051">
    <property type="term" value="P:metabolite repair"/>
    <property type="evidence" value="ECO:0007669"/>
    <property type="project" value="TreeGrafter"/>
</dbReference>
<comment type="similarity">
    <text evidence="17">Belongs to the NnrD/CARKD family.</text>
</comment>
<evidence type="ECO:0000256" key="4">
    <source>
        <dbReference type="ARBA" id="ARBA00009524"/>
    </source>
</evidence>
<dbReference type="InterPro" id="IPR030677">
    <property type="entry name" value="Nnr"/>
</dbReference>
<dbReference type="PROSITE" id="PS51383">
    <property type="entry name" value="YJEF_C_3"/>
    <property type="match status" value="1"/>
</dbReference>
<keyword evidence="8 17" id="KW-0521">NADP</keyword>
<dbReference type="PROSITE" id="PS01050">
    <property type="entry name" value="YJEF_C_2"/>
    <property type="match status" value="1"/>
</dbReference>
<comment type="function">
    <text evidence="14 19">Bifunctional enzyme that catalyzes the epimerization of the S- and R-forms of NAD(P)HX and the dehydration of the S-form of NAD(P)HX at the expense of ADP, which is converted to AMP. This allows the repair of both epimers of NAD(P)HX, a damaged form of NAD(P)H that is a result of enzymatic or heat-dependent hydration.</text>
</comment>
<proteinExistence type="inferred from homology"/>
<comment type="similarity">
    <text evidence="18">Belongs to the NnrE/AIBP family.</text>
</comment>
<evidence type="ECO:0000256" key="18">
    <source>
        <dbReference type="HAMAP-Rule" id="MF_01966"/>
    </source>
</evidence>
<feature type="domain" description="YjeF C-terminal" evidence="20">
    <location>
        <begin position="229"/>
        <end position="520"/>
    </location>
</feature>
<dbReference type="InterPro" id="IPR004443">
    <property type="entry name" value="YjeF_N_dom"/>
</dbReference>
<dbReference type="Gene3D" id="3.40.50.10260">
    <property type="entry name" value="YjeF N-terminal domain"/>
    <property type="match status" value="1"/>
</dbReference>
<dbReference type="EMBL" id="PIPI01000002">
    <property type="protein sequence ID" value="RUO20558.1"/>
    <property type="molecule type" value="Genomic_DNA"/>
</dbReference>
<feature type="binding site" evidence="17">
    <location>
        <begin position="417"/>
        <end position="421"/>
    </location>
    <ligand>
        <name>AMP</name>
        <dbReference type="ChEBI" id="CHEBI:456215"/>
    </ligand>
</feature>
<evidence type="ECO:0000256" key="2">
    <source>
        <dbReference type="ARBA" id="ARBA00000909"/>
    </source>
</evidence>
<evidence type="ECO:0000313" key="23">
    <source>
        <dbReference type="Proteomes" id="UP000288212"/>
    </source>
</evidence>
<comment type="caution">
    <text evidence="22">The sequence shown here is derived from an EMBL/GenBank/DDBJ whole genome shotgun (WGS) entry which is preliminary data.</text>
</comment>
<dbReference type="GO" id="GO:0052856">
    <property type="term" value="F:NAD(P)HX epimerase activity"/>
    <property type="evidence" value="ECO:0007669"/>
    <property type="project" value="UniProtKB-UniRule"/>
</dbReference>
<feature type="domain" description="YjeF N-terminal" evidence="21">
    <location>
        <begin position="19"/>
        <end position="219"/>
    </location>
</feature>